<dbReference type="PRINTS" id="PR01438">
    <property type="entry name" value="UNVRSLSTRESS"/>
</dbReference>
<dbReference type="CDD" id="cd23659">
    <property type="entry name" value="USP_At3g01520-like"/>
    <property type="match status" value="1"/>
</dbReference>
<dbReference type="InterPro" id="IPR006016">
    <property type="entry name" value="UspA"/>
</dbReference>
<dbReference type="AlphaFoldDB" id="A0A068Y1Z5"/>
<protein>
    <submittedName>
        <fullName evidence="2">Universal stress protein in QAH:OAS</fullName>
    </submittedName>
</protein>
<feature type="domain" description="UspA" evidence="1">
    <location>
        <begin position="36"/>
        <end position="183"/>
    </location>
</feature>
<dbReference type="PANTHER" id="PTHR46989">
    <property type="entry name" value="USP DOMAIN-CONTAINING PROTEIN"/>
    <property type="match status" value="1"/>
</dbReference>
<dbReference type="STRING" id="6211.A0A068Y1Z5"/>
<dbReference type="SUPFAM" id="SSF52402">
    <property type="entry name" value="Adenine nucleotide alpha hydrolases-like"/>
    <property type="match status" value="1"/>
</dbReference>
<dbReference type="EMBL" id="LN902845">
    <property type="protein sequence ID" value="CUT99138.1"/>
    <property type="molecule type" value="Genomic_DNA"/>
</dbReference>
<dbReference type="Proteomes" id="UP000017246">
    <property type="component" value="Unassembled WGS sequence"/>
</dbReference>
<name>A0A068Y1Z5_ECHMU</name>
<reference evidence="2" key="1">
    <citation type="journal article" date="2013" name="Nature">
        <title>The genomes of four tapeworm species reveal adaptations to parasitism.</title>
        <authorList>
            <person name="Tsai I.J."/>
            <person name="Zarowiecki M."/>
            <person name="Holroyd N."/>
            <person name="Garciarrubio A."/>
            <person name="Sanchez-Flores A."/>
            <person name="Brooks K.L."/>
            <person name="Tracey A."/>
            <person name="Bobes R.J."/>
            <person name="Fragoso G."/>
            <person name="Sciutto E."/>
            <person name="Aslett M."/>
            <person name="Beasley H."/>
            <person name="Bennett H.M."/>
            <person name="Cai J."/>
            <person name="Camicia F."/>
            <person name="Clark R."/>
            <person name="Cucher M."/>
            <person name="De Silva N."/>
            <person name="Day T.A."/>
            <person name="Deplazes P."/>
            <person name="Estrada K."/>
            <person name="Fernandez C."/>
            <person name="Holland P.W."/>
            <person name="Hou J."/>
            <person name="Hu S."/>
            <person name="Huckvale T."/>
            <person name="Hung S.S."/>
            <person name="Kamenetzky L."/>
            <person name="Keane J.A."/>
            <person name="Kiss F."/>
            <person name="Koziol U."/>
            <person name="Lambert O."/>
            <person name="Liu K."/>
            <person name="Luo X."/>
            <person name="Luo Y."/>
            <person name="Macchiaroli N."/>
            <person name="Nichol S."/>
            <person name="Paps J."/>
            <person name="Parkinson J."/>
            <person name="Pouchkina-Stantcheva N."/>
            <person name="Riddiford N."/>
            <person name="Rosenzvit M."/>
            <person name="Salinas G."/>
            <person name="Wasmuth J.D."/>
            <person name="Zamanian M."/>
            <person name="Zheng Y."/>
            <person name="Cai X."/>
            <person name="Soberon X."/>
            <person name="Olson P.D."/>
            <person name="Laclette J.P."/>
            <person name="Brehm K."/>
            <person name="Berriman M."/>
            <person name="Garciarrubio A."/>
            <person name="Bobes R.J."/>
            <person name="Fragoso G."/>
            <person name="Sanchez-Flores A."/>
            <person name="Estrada K."/>
            <person name="Cevallos M.A."/>
            <person name="Morett E."/>
            <person name="Gonzalez V."/>
            <person name="Portillo T."/>
            <person name="Ochoa-Leyva A."/>
            <person name="Jose M.V."/>
            <person name="Sciutto E."/>
            <person name="Landa A."/>
            <person name="Jimenez L."/>
            <person name="Valdes V."/>
            <person name="Carrero J.C."/>
            <person name="Larralde C."/>
            <person name="Morales-Montor J."/>
            <person name="Limon-Lason J."/>
            <person name="Soberon X."/>
            <person name="Laclette J.P."/>
        </authorList>
    </citation>
    <scope>NUCLEOTIDE SEQUENCE [LARGE SCALE GENOMIC DNA]</scope>
</reference>
<dbReference type="PANTHER" id="PTHR46989:SF3">
    <property type="entry name" value="USPA DOMAIN-CONTAINING PROTEIN"/>
    <property type="match status" value="1"/>
</dbReference>
<organism evidence="2 3">
    <name type="scientific">Echinococcus multilocularis</name>
    <name type="common">Fox tapeworm</name>
    <dbReference type="NCBI Taxonomy" id="6211"/>
    <lineage>
        <taxon>Eukaryota</taxon>
        <taxon>Metazoa</taxon>
        <taxon>Spiralia</taxon>
        <taxon>Lophotrochozoa</taxon>
        <taxon>Platyhelminthes</taxon>
        <taxon>Cestoda</taxon>
        <taxon>Eucestoda</taxon>
        <taxon>Cyclophyllidea</taxon>
        <taxon>Taeniidae</taxon>
        <taxon>Echinococcus</taxon>
    </lineage>
</organism>
<keyword evidence="3" id="KW-1185">Reference proteome</keyword>
<dbReference type="Gene3D" id="3.40.50.620">
    <property type="entry name" value="HUPs"/>
    <property type="match status" value="1"/>
</dbReference>
<proteinExistence type="predicted"/>
<evidence type="ECO:0000313" key="2">
    <source>
        <dbReference type="EMBL" id="CUT99138.1"/>
    </source>
</evidence>
<sequence length="252" mass="28252">MTGEQGPGTSLMTREDIILRRSLQNLQPYTMINDPRQVLLPVDGSESSKRAMSWYMANIFRPSDVIHLYHICEPSYAANNFSLTTLGQSKTNEINAMLQEHIELSNTLSHDFLSRLESRGVSGDFTLTVGTKPGEMIVSQARDLNADLIVMGSRGVSALKRTVFGSVSDYVLHHSSVPLTVVPSPRREKDFRRDWIHLTSIHFANPLFPSPRPSPPASPSQSRISYGRLLLKLLPPQYLIPYSEDARDEEDS</sequence>
<accession>A0A068Y1Z5</accession>
<evidence type="ECO:0000259" key="1">
    <source>
        <dbReference type="Pfam" id="PF00582"/>
    </source>
</evidence>
<dbReference type="OrthoDB" id="843225at2759"/>
<reference evidence="2" key="2">
    <citation type="submission" date="2015-11" db="EMBL/GenBank/DDBJ databases">
        <authorList>
            <person name="Zhang Y."/>
            <person name="Guo Z."/>
        </authorList>
    </citation>
    <scope>NUCLEOTIDE SEQUENCE</scope>
</reference>
<dbReference type="InterPro" id="IPR014729">
    <property type="entry name" value="Rossmann-like_a/b/a_fold"/>
</dbReference>
<dbReference type="eggNOG" id="ENOG502RXWD">
    <property type="taxonomic scope" value="Eukaryota"/>
</dbReference>
<evidence type="ECO:0000313" key="3">
    <source>
        <dbReference type="Proteomes" id="UP000017246"/>
    </source>
</evidence>
<dbReference type="InterPro" id="IPR006015">
    <property type="entry name" value="Universal_stress_UspA"/>
</dbReference>
<dbReference type="Pfam" id="PF00582">
    <property type="entry name" value="Usp"/>
    <property type="match status" value="1"/>
</dbReference>